<feature type="region of interest" description="Disordered" evidence="1">
    <location>
        <begin position="1"/>
        <end position="23"/>
    </location>
</feature>
<accession>A0A1M7Z3D0</accession>
<proteinExistence type="predicted"/>
<evidence type="ECO:0008006" key="5">
    <source>
        <dbReference type="Google" id="ProtNLM"/>
    </source>
</evidence>
<dbReference type="RefSeq" id="WP_073586717.1">
    <property type="nucleotide sequence ID" value="NZ_AP024897.1"/>
</dbReference>
<keyword evidence="2" id="KW-0472">Membrane</keyword>
<evidence type="ECO:0000256" key="2">
    <source>
        <dbReference type="SAM" id="Phobius"/>
    </source>
</evidence>
<dbReference type="OrthoDB" id="6160351at2"/>
<dbReference type="STRING" id="1117707.VQ7734_05116"/>
<evidence type="ECO:0000313" key="3">
    <source>
        <dbReference type="EMBL" id="SHO59332.1"/>
    </source>
</evidence>
<name>A0A1M7Z3D0_9VIBR</name>
<gene>
    <name evidence="3" type="ORF">VQ7734_05116</name>
</gene>
<organism evidence="3 4">
    <name type="scientific">Vibrio quintilis</name>
    <dbReference type="NCBI Taxonomy" id="1117707"/>
    <lineage>
        <taxon>Bacteria</taxon>
        <taxon>Pseudomonadati</taxon>
        <taxon>Pseudomonadota</taxon>
        <taxon>Gammaproteobacteria</taxon>
        <taxon>Vibrionales</taxon>
        <taxon>Vibrionaceae</taxon>
        <taxon>Vibrio</taxon>
    </lineage>
</organism>
<dbReference type="AlphaFoldDB" id="A0A1M7Z3D0"/>
<evidence type="ECO:0000256" key="1">
    <source>
        <dbReference type="SAM" id="MobiDB-lite"/>
    </source>
</evidence>
<sequence>MTTDNSYQPTAYNSRTFTPQPQAQPRGIAQKLMKLNCRVLPFTRPTETISTQLDSDIGPEKWKEVCESSPDKKNYWNEQTLSNSKFSTGINMLLIASSFGKGIVVMFVPLCAIIELVLYFIKPFDIHSWNDFYHVFILTFFIMKYAFPPSILFWGMAELINKGYWNPRFMHACKIFSMNRRTGMVTLYHGRDKVRYSHPFIEFDCLLASNPGPQGQMLYSLYLVHRYHGYQHAVPLNGLIGSKQMVAEYYRVWNMIQRFMDVSQPLPDTLVLEESRPLDPVTAAYDQQTGRDPEYWRKMTEEAFRRTIHSIRSQQNSTPEKEKVLNIFESA</sequence>
<dbReference type="EMBL" id="FRFG01000123">
    <property type="protein sequence ID" value="SHO59332.1"/>
    <property type="molecule type" value="Genomic_DNA"/>
</dbReference>
<evidence type="ECO:0000313" key="4">
    <source>
        <dbReference type="Proteomes" id="UP000184600"/>
    </source>
</evidence>
<keyword evidence="2" id="KW-0812">Transmembrane</keyword>
<keyword evidence="2" id="KW-1133">Transmembrane helix</keyword>
<feature type="transmembrane region" description="Helical" evidence="2">
    <location>
        <begin position="133"/>
        <end position="154"/>
    </location>
</feature>
<reference evidence="4" key="1">
    <citation type="submission" date="2016-12" db="EMBL/GenBank/DDBJ databases">
        <authorList>
            <person name="Rodrigo-Torres L."/>
            <person name="Arahal R.D."/>
            <person name="Lucena T."/>
        </authorList>
    </citation>
    <scope>NUCLEOTIDE SEQUENCE [LARGE SCALE GENOMIC DNA]</scope>
</reference>
<feature type="transmembrane region" description="Helical" evidence="2">
    <location>
        <begin position="102"/>
        <end position="121"/>
    </location>
</feature>
<dbReference type="Proteomes" id="UP000184600">
    <property type="component" value="Unassembled WGS sequence"/>
</dbReference>
<keyword evidence="4" id="KW-1185">Reference proteome</keyword>
<protein>
    <recommendedName>
        <fullName evidence="5">Transmembrane protein</fullName>
    </recommendedName>
</protein>